<reference evidence="3" key="1">
    <citation type="submission" date="2020-05" db="UniProtKB">
        <authorList>
            <consortium name="EnsemblMetazoa"/>
        </authorList>
    </citation>
    <scope>IDENTIFICATION</scope>
    <source>
        <strain evidence="3">BB02</strain>
    </source>
</reference>
<evidence type="ECO:0000259" key="2">
    <source>
        <dbReference type="SMART" id="SM01083"/>
    </source>
</evidence>
<evidence type="ECO:0000313" key="3">
    <source>
        <dbReference type="EnsemblMetazoa" id="BGLB003532-PB"/>
    </source>
</evidence>
<dbReference type="SMART" id="SM01083">
    <property type="entry name" value="Cir_N"/>
    <property type="match status" value="1"/>
</dbReference>
<sequence>MGKGFNNYMTKKFFHPASKDNIKRKWMAEQKTAFEKKQQEELLAQYQKEQEVLSNRALLGDEKAKLGLSFLYDAPPGLKKKEESEGTQEIKFEWQRKYNAPREAYAKDDDTIRDQPFGIEVRNVRCIKCRQWGHVNTDKICPLYGQNLTAEPELPKSNSLSLLDGLREDGFTLKNSVLNRMMESESSDQHKILSQEDEDDPEVKFLKTLTPKQKRNCLSEKLTKLQAKSGGESSKKRNKKSKKHQRQESESDSSEAEVKREMKSMKHLKSSIASHSETDSKGIYDFKRQRRSSSEDDERATCGRGNNKGRHYMGQDRQTNSKKQELKVEEDERKHNSGVRDRSRRERSSSTEKSHNRANNSWEGKKKHIEARKRDFDQKDTRSPGDEAFRGKGCYARKKDRSSSIEDNHRIRSPSREERQRNRAPSIEVRHRNRAPSNERTFKSHNSVDIFKNRSSDSQIRRRDRSSSTEVRQRNRSPSIEDRLRNRSRSTEDRRRKRSPSIEDRRRSRSRSIEDRQRNRSRSTEKYKSKKSKR</sequence>
<feature type="compositionally biased region" description="Basic and acidic residues" evidence="1">
    <location>
        <begin position="372"/>
        <end position="390"/>
    </location>
</feature>
<organism evidence="3 4">
    <name type="scientific">Biomphalaria glabrata</name>
    <name type="common">Bloodfluke planorb</name>
    <name type="synonym">Freshwater snail</name>
    <dbReference type="NCBI Taxonomy" id="6526"/>
    <lineage>
        <taxon>Eukaryota</taxon>
        <taxon>Metazoa</taxon>
        <taxon>Spiralia</taxon>
        <taxon>Lophotrochozoa</taxon>
        <taxon>Mollusca</taxon>
        <taxon>Gastropoda</taxon>
        <taxon>Heterobranchia</taxon>
        <taxon>Euthyneura</taxon>
        <taxon>Panpulmonata</taxon>
        <taxon>Hygrophila</taxon>
        <taxon>Lymnaeoidea</taxon>
        <taxon>Planorbidae</taxon>
        <taxon>Biomphalaria</taxon>
    </lineage>
</organism>
<feature type="compositionally biased region" description="Basic and acidic residues" evidence="1">
    <location>
        <begin position="451"/>
        <end position="527"/>
    </location>
</feature>
<dbReference type="InterPro" id="IPR040014">
    <property type="entry name" value="CIR1"/>
</dbReference>
<dbReference type="GO" id="GO:0005634">
    <property type="term" value="C:nucleus"/>
    <property type="evidence" value="ECO:0007669"/>
    <property type="project" value="TreeGrafter"/>
</dbReference>
<feature type="region of interest" description="Disordered" evidence="1">
    <location>
        <begin position="217"/>
        <end position="534"/>
    </location>
</feature>
<dbReference type="Proteomes" id="UP000076420">
    <property type="component" value="Unassembled WGS sequence"/>
</dbReference>
<dbReference type="InterPro" id="IPR019339">
    <property type="entry name" value="CIR_N_dom"/>
</dbReference>
<name>A0A2C9JJT2_BIOGL</name>
<dbReference type="PANTHER" id="PTHR13151">
    <property type="entry name" value="CBF1 INTERACTING COREPRESSOR CIR"/>
    <property type="match status" value="1"/>
</dbReference>
<evidence type="ECO:0000256" key="1">
    <source>
        <dbReference type="SAM" id="MobiDB-lite"/>
    </source>
</evidence>
<proteinExistence type="predicted"/>
<protein>
    <recommendedName>
        <fullName evidence="2">CBF1-interacting co-repressor CIR N-terminal domain-containing protein</fullName>
    </recommendedName>
</protein>
<dbReference type="AlphaFoldDB" id="A0A2C9JJT2"/>
<dbReference type="VEuPathDB" id="VectorBase:BGLAX_050617"/>
<dbReference type="GO" id="GO:0003714">
    <property type="term" value="F:transcription corepressor activity"/>
    <property type="evidence" value="ECO:0007669"/>
    <property type="project" value="InterPro"/>
</dbReference>
<feature type="compositionally biased region" description="Basic and acidic residues" evidence="1">
    <location>
        <begin position="401"/>
        <end position="421"/>
    </location>
</feature>
<dbReference type="STRING" id="6526.A0A2C9JJT2"/>
<feature type="compositionally biased region" description="Polar residues" evidence="1">
    <location>
        <begin position="435"/>
        <end position="447"/>
    </location>
</feature>
<dbReference type="KEGG" id="bgt:106072584"/>
<dbReference type="Pfam" id="PF10197">
    <property type="entry name" value="Cir_N"/>
    <property type="match status" value="1"/>
</dbReference>
<dbReference type="OrthoDB" id="6253837at2759"/>
<dbReference type="VEuPathDB" id="VectorBase:BGLB003532"/>
<feature type="compositionally biased region" description="Basic residues" evidence="1">
    <location>
        <begin position="236"/>
        <end position="245"/>
    </location>
</feature>
<feature type="compositionally biased region" description="Basic and acidic residues" evidence="1">
    <location>
        <begin position="276"/>
        <end position="287"/>
    </location>
</feature>
<dbReference type="EnsemblMetazoa" id="BGLB003532-RB">
    <property type="protein sequence ID" value="BGLB003532-PB"/>
    <property type="gene ID" value="BGLB003532"/>
</dbReference>
<dbReference type="PANTHER" id="PTHR13151:SF2">
    <property type="entry name" value="COREPRESSOR INTERACTING WITH RBPJ 1"/>
    <property type="match status" value="1"/>
</dbReference>
<evidence type="ECO:0000313" key="4">
    <source>
        <dbReference type="Proteomes" id="UP000076420"/>
    </source>
</evidence>
<gene>
    <name evidence="3" type="primary">106072584</name>
</gene>
<accession>A0A2C9JJT2</accession>
<feature type="domain" description="CBF1-interacting co-repressor CIR N-terminal" evidence="2">
    <location>
        <begin position="13"/>
        <end position="49"/>
    </location>
</feature>
<feature type="compositionally biased region" description="Basic and acidic residues" evidence="1">
    <location>
        <begin position="322"/>
        <end position="355"/>
    </location>
</feature>